<dbReference type="Proteomes" id="UP000467841">
    <property type="component" value="Unassembled WGS sequence"/>
</dbReference>
<protein>
    <recommendedName>
        <fullName evidence="2">Reverse transcriptase Ty1/copia-type domain-containing protein</fullName>
    </recommendedName>
</protein>
<organism evidence="3 5">
    <name type="scientific">Microthlaspi erraticum</name>
    <dbReference type="NCBI Taxonomy" id="1685480"/>
    <lineage>
        <taxon>Eukaryota</taxon>
        <taxon>Viridiplantae</taxon>
        <taxon>Streptophyta</taxon>
        <taxon>Embryophyta</taxon>
        <taxon>Tracheophyta</taxon>
        <taxon>Spermatophyta</taxon>
        <taxon>Magnoliopsida</taxon>
        <taxon>eudicotyledons</taxon>
        <taxon>Gunneridae</taxon>
        <taxon>Pentapetalae</taxon>
        <taxon>rosids</taxon>
        <taxon>malvids</taxon>
        <taxon>Brassicales</taxon>
        <taxon>Brassicaceae</taxon>
        <taxon>Coluteocarpeae</taxon>
        <taxon>Microthlaspi</taxon>
    </lineage>
</organism>
<dbReference type="InterPro" id="IPR013103">
    <property type="entry name" value="RVT_2"/>
</dbReference>
<dbReference type="EMBL" id="CACVBM020001455">
    <property type="protein sequence ID" value="CAA7050818.1"/>
    <property type="molecule type" value="Genomic_DNA"/>
</dbReference>
<evidence type="ECO:0000259" key="2">
    <source>
        <dbReference type="Pfam" id="PF07727"/>
    </source>
</evidence>
<feature type="domain" description="Reverse transcriptase Ty1/copia-type" evidence="2">
    <location>
        <begin position="67"/>
        <end position="150"/>
    </location>
</feature>
<dbReference type="EMBL" id="CACVBM020001078">
    <property type="protein sequence ID" value="CAA7029222.1"/>
    <property type="molecule type" value="Genomic_DNA"/>
</dbReference>
<sequence>METHAVSISRHVVFHEDIFPLVSSTISDDSRAFFPHLHNPTPSDDPLPLVQSSSDAHHPCDVSSSEEGLDYEETFSPVAKFTFVRMLLLLAAKLNWFIGQVDISNAFLNGDLTEEIYMKLPPGYAELTGEPLPPNAVCRLHKSIYGLKQAS</sequence>
<accession>A0A6D2IRS5</accession>
<reference evidence="3 5" key="1">
    <citation type="submission" date="2020-01" db="EMBL/GenBank/DDBJ databases">
        <authorList>
            <person name="Mishra B."/>
        </authorList>
    </citation>
    <scope>NUCLEOTIDE SEQUENCE [LARGE SCALE GENOMIC DNA]</scope>
</reference>
<evidence type="ECO:0000313" key="3">
    <source>
        <dbReference type="EMBL" id="CAA7029222.1"/>
    </source>
</evidence>
<evidence type="ECO:0000256" key="1">
    <source>
        <dbReference type="SAM" id="MobiDB-lite"/>
    </source>
</evidence>
<gene>
    <name evidence="3" type="ORF">MERR_LOCUS16457</name>
    <name evidence="4" type="ORF">MERR_LOCUS38053</name>
</gene>
<keyword evidence="5" id="KW-1185">Reference proteome</keyword>
<dbReference type="AlphaFoldDB" id="A0A6D2IRS5"/>
<proteinExistence type="predicted"/>
<feature type="region of interest" description="Disordered" evidence="1">
    <location>
        <begin position="44"/>
        <end position="65"/>
    </location>
</feature>
<dbReference type="OrthoDB" id="411615at2759"/>
<evidence type="ECO:0000313" key="4">
    <source>
        <dbReference type="EMBL" id="CAA7050818.1"/>
    </source>
</evidence>
<dbReference type="Pfam" id="PF07727">
    <property type="entry name" value="RVT_2"/>
    <property type="match status" value="1"/>
</dbReference>
<name>A0A6D2IRS5_9BRAS</name>
<evidence type="ECO:0000313" key="5">
    <source>
        <dbReference type="Proteomes" id="UP000467841"/>
    </source>
</evidence>